<dbReference type="InterPro" id="IPR029063">
    <property type="entry name" value="SAM-dependent_MTases_sf"/>
</dbReference>
<dbReference type="EMBL" id="AP019866">
    <property type="protein sequence ID" value="BBM96784.1"/>
    <property type="molecule type" value="Genomic_DNA"/>
</dbReference>
<proteinExistence type="inferred from homology"/>
<dbReference type="Proteomes" id="UP001162541">
    <property type="component" value="Chromosome 1"/>
</dbReference>
<dbReference type="EMBL" id="LVLJ01000253">
    <property type="protein sequence ID" value="OAE35178.1"/>
    <property type="molecule type" value="Genomic_DNA"/>
</dbReference>
<evidence type="ECO:0000313" key="4">
    <source>
        <dbReference type="Proteomes" id="UP000077202"/>
    </source>
</evidence>
<reference evidence="2" key="2">
    <citation type="journal article" date="2019" name="Curr. Biol.">
        <title>Chromatin organization in early land plants reveals an ancestral association between H3K27me3, transposons, and constitutive heterochromatin.</title>
        <authorList>
            <person name="Montgomery S.A."/>
            <person name="Tanizawa Y."/>
            <person name="Galik B."/>
            <person name="Wang N."/>
            <person name="Ito T."/>
            <person name="Mochizuki T."/>
            <person name="Akimcheva S."/>
            <person name="Bowman J."/>
            <person name="Cognat V."/>
            <person name="Drouard L."/>
            <person name="Ekker H."/>
            <person name="Houng S."/>
            <person name="Kohchi T."/>
            <person name="Lin S."/>
            <person name="Liu L.D."/>
            <person name="Nakamura Y."/>
            <person name="Valeeva L.R."/>
            <person name="Shakirov E.V."/>
            <person name="Shippen D.E."/>
            <person name="Wei W."/>
            <person name="Yagura M."/>
            <person name="Yamaoka S."/>
            <person name="Yamato K.T."/>
            <person name="Liu C."/>
            <person name="Berger F."/>
        </authorList>
    </citation>
    <scope>NUCLEOTIDE SEQUENCE [LARGE SCALE GENOMIC DNA]</scope>
    <source>
        <strain evidence="2">Tak-1</strain>
    </source>
</reference>
<evidence type="ECO:0000313" key="5">
    <source>
        <dbReference type="Proteomes" id="UP001162541"/>
    </source>
</evidence>
<protein>
    <recommendedName>
        <fullName evidence="6">(S)-coclaurine N-methyltransferase</fullName>
    </recommendedName>
</protein>
<dbReference type="FunFam" id="3.40.50.150:FF:000554">
    <property type="entry name" value="Cation-transporting ATPase"/>
    <property type="match status" value="1"/>
</dbReference>
<dbReference type="Gene3D" id="3.40.50.150">
    <property type="entry name" value="Vaccinia Virus protein VP39"/>
    <property type="match status" value="1"/>
</dbReference>
<dbReference type="Pfam" id="PF02353">
    <property type="entry name" value="CMAS"/>
    <property type="match status" value="1"/>
</dbReference>
<keyword evidence="4" id="KW-1185">Reference proteome</keyword>
<sequence length="355" mass="41127">MASVLALPTEYAAKLGLRTLHSNVIPDFLVRMGTRTLLASRLKEIYKSSGEEQQSELMRFVQSLKQMPIAVNTRDANEQHYEVPTEFYKLVLGKHLKYSSALFLKPTNTLEEAEEAMLSLYCERAHLEDGQSVLDVGCGWGSLSLFIAQKYPKSRVTGVSNSETQKAFIDDEAQKRGLTNLKIVTCDINTFEAEERFERVLSIEMFEHMKNYQKLLKKISSWMEPSGLLFIHTFTHKLAAYHFENEDETDWMTRNFFSGGTMAADSLLLYFQDDVSIENHWKVNGRNYAQTSEEWLKRMDANIKQIRSIFAATYGEKEVTMWIVNWRTFFMAVAELFAYNNGEEWGVSHYLFRKR</sequence>
<gene>
    <name evidence="3" type="ORF">AXG93_4461s1590</name>
    <name evidence="2" type="ORF">Mp_1g00690</name>
</gene>
<dbReference type="PANTHER" id="PTHR43832:SF1">
    <property type="entry name" value="S-ADENOSYL-L-METHIONINE-DEPENDENT METHYLTRANSFERASES SUPERFAMILY PROTEIN"/>
    <property type="match status" value="1"/>
</dbReference>
<organism evidence="3 4">
    <name type="scientific">Marchantia polymorpha subsp. ruderalis</name>
    <dbReference type="NCBI Taxonomy" id="1480154"/>
    <lineage>
        <taxon>Eukaryota</taxon>
        <taxon>Viridiplantae</taxon>
        <taxon>Streptophyta</taxon>
        <taxon>Embryophyta</taxon>
        <taxon>Marchantiophyta</taxon>
        <taxon>Marchantiopsida</taxon>
        <taxon>Marchantiidae</taxon>
        <taxon>Marchantiales</taxon>
        <taxon>Marchantiaceae</taxon>
        <taxon>Marchantia</taxon>
    </lineage>
</organism>
<evidence type="ECO:0000256" key="1">
    <source>
        <dbReference type="ARBA" id="ARBA00010815"/>
    </source>
</evidence>
<name>A0A176WPY3_MARPO</name>
<comment type="similarity">
    <text evidence="1">Belongs to the CFA/CMAS family.</text>
</comment>
<dbReference type="Proteomes" id="UP000077202">
    <property type="component" value="Unassembled WGS sequence"/>
</dbReference>
<dbReference type="PANTHER" id="PTHR43832">
    <property type="match status" value="1"/>
</dbReference>
<accession>A0A176WPY3</accession>
<dbReference type="CDD" id="cd02440">
    <property type="entry name" value="AdoMet_MTases"/>
    <property type="match status" value="1"/>
</dbReference>
<evidence type="ECO:0000313" key="2">
    <source>
        <dbReference type="EMBL" id="BBM96784.1"/>
    </source>
</evidence>
<dbReference type="AlphaFoldDB" id="A0A176WPY3"/>
<evidence type="ECO:0000313" key="3">
    <source>
        <dbReference type="EMBL" id="OAE35178.1"/>
    </source>
</evidence>
<dbReference type="SUPFAM" id="SSF53335">
    <property type="entry name" value="S-adenosyl-L-methionine-dependent methyltransferases"/>
    <property type="match status" value="1"/>
</dbReference>
<reference evidence="3 4" key="1">
    <citation type="submission" date="2016-03" db="EMBL/GenBank/DDBJ databases">
        <title>Mechanisms controlling the formation of the plant cell surface in tip-growing cells are functionally conserved among land plants.</title>
        <authorList>
            <person name="Honkanen S."/>
            <person name="Jones V.A."/>
            <person name="Morieri G."/>
            <person name="Champion C."/>
            <person name="Hetherington A.J."/>
            <person name="Kelly S."/>
            <person name="Saint-Marcoux D."/>
            <person name="Proust H."/>
            <person name="Prescott H."/>
            <person name="Dolan L."/>
        </authorList>
    </citation>
    <scope>NUCLEOTIDE SEQUENCE [LARGE SCALE GENOMIC DNA]</scope>
    <source>
        <strain evidence="4">cv. Tak-1 and cv. Tak-2</strain>
        <tissue evidence="3">Whole gametophyte</tissue>
    </source>
</reference>
<evidence type="ECO:0008006" key="6">
    <source>
        <dbReference type="Google" id="ProtNLM"/>
    </source>
</evidence>
<reference evidence="5" key="3">
    <citation type="journal article" date="2020" name="Curr. Biol.">
        <title>Chromatin organization in early land plants reveals an ancestral association between H3K27me3, transposons, and constitutive heterochromatin.</title>
        <authorList>
            <person name="Montgomery S.A."/>
            <person name="Tanizawa Y."/>
            <person name="Galik B."/>
            <person name="Wang N."/>
            <person name="Ito T."/>
            <person name="Mochizuki T."/>
            <person name="Akimcheva S."/>
            <person name="Bowman J.L."/>
            <person name="Cognat V."/>
            <person name="Marechal-Drouard L."/>
            <person name="Ekker H."/>
            <person name="Hong S.F."/>
            <person name="Kohchi T."/>
            <person name="Lin S.S."/>
            <person name="Liu L.D."/>
            <person name="Nakamura Y."/>
            <person name="Valeeva L.R."/>
            <person name="Shakirov E.V."/>
            <person name="Shippen D.E."/>
            <person name="Wei W.L."/>
            <person name="Yagura M."/>
            <person name="Yamaoka S."/>
            <person name="Yamato K.T."/>
            <person name="Liu C."/>
            <person name="Berger F."/>
        </authorList>
    </citation>
    <scope>NUCLEOTIDE SEQUENCE [LARGE SCALE GENOMIC DNA]</scope>
    <source>
        <strain evidence="5">Tak-1</strain>
    </source>
</reference>